<evidence type="ECO:0000256" key="10">
    <source>
        <dbReference type="ARBA" id="ARBA00050474"/>
    </source>
</evidence>
<dbReference type="GO" id="GO:0008202">
    <property type="term" value="P:steroid metabolic process"/>
    <property type="evidence" value="ECO:0007669"/>
    <property type="project" value="UniProtKB-ARBA"/>
</dbReference>
<evidence type="ECO:0000256" key="4">
    <source>
        <dbReference type="ARBA" id="ARBA00005382"/>
    </source>
</evidence>
<organism evidence="17">
    <name type="scientific">Thrips palmi</name>
    <name type="common">Melon thrips</name>
    <dbReference type="NCBI Taxonomy" id="161013"/>
    <lineage>
        <taxon>Eukaryota</taxon>
        <taxon>Metazoa</taxon>
        <taxon>Ecdysozoa</taxon>
        <taxon>Arthropoda</taxon>
        <taxon>Hexapoda</taxon>
        <taxon>Insecta</taxon>
        <taxon>Pterygota</taxon>
        <taxon>Neoptera</taxon>
        <taxon>Paraneoptera</taxon>
        <taxon>Thysanoptera</taxon>
        <taxon>Terebrantia</taxon>
        <taxon>Thripoidea</taxon>
        <taxon>Thripidae</taxon>
        <taxon>Thrips</taxon>
    </lineage>
</organism>
<dbReference type="GO" id="GO:0004348">
    <property type="term" value="F:glucosylceramidase activity"/>
    <property type="evidence" value="ECO:0007669"/>
    <property type="project" value="UniProtKB-EC"/>
</dbReference>
<dbReference type="FunCoup" id="A0A6P8YX33">
    <property type="interactions" value="167"/>
</dbReference>
<dbReference type="GO" id="GO:0032006">
    <property type="term" value="P:regulation of TOR signaling"/>
    <property type="evidence" value="ECO:0007669"/>
    <property type="project" value="UniProtKB-ARBA"/>
</dbReference>
<dbReference type="GO" id="GO:0006066">
    <property type="term" value="P:alcohol metabolic process"/>
    <property type="evidence" value="ECO:0007669"/>
    <property type="project" value="UniProtKB-ARBA"/>
</dbReference>
<evidence type="ECO:0000256" key="9">
    <source>
        <dbReference type="ARBA" id="ARBA00023098"/>
    </source>
</evidence>
<gene>
    <name evidence="17" type="primary">LOC117645811</name>
</gene>
<evidence type="ECO:0000256" key="11">
    <source>
        <dbReference type="ARBA" id="ARBA00051345"/>
    </source>
</evidence>
<evidence type="ECO:0000256" key="8">
    <source>
        <dbReference type="ARBA" id="ARBA00022919"/>
    </source>
</evidence>
<dbReference type="InterPro" id="IPR017853">
    <property type="entry name" value="GH"/>
</dbReference>
<name>A0A6P8YX33_THRPL</name>
<dbReference type="SUPFAM" id="SSF51011">
    <property type="entry name" value="Glycosyl hydrolase domain"/>
    <property type="match status" value="1"/>
</dbReference>
<protein>
    <recommendedName>
        <fullName evidence="5 12">Glucosylceramidase</fullName>
        <ecNumber evidence="5 12">3.2.1.45</ecNumber>
    </recommendedName>
</protein>
<accession>A0A6P8YX33</accession>
<dbReference type="GO" id="GO:0006914">
    <property type="term" value="P:autophagy"/>
    <property type="evidence" value="ECO:0007669"/>
    <property type="project" value="UniProtKB-ARBA"/>
</dbReference>
<feature type="domain" description="Glycosyl hydrolase family 30 beta sandwich" evidence="15">
    <location>
        <begin position="476"/>
        <end position="538"/>
    </location>
</feature>
<dbReference type="PANTHER" id="PTHR11069:SF23">
    <property type="entry name" value="LYSOSOMAL ACID GLUCOSYLCERAMIDASE"/>
    <property type="match status" value="1"/>
</dbReference>
<keyword evidence="7 12" id="KW-0378">Hydrolase</keyword>
<evidence type="ECO:0000313" key="17">
    <source>
        <dbReference type="RefSeq" id="XP_034242145.1"/>
    </source>
</evidence>
<dbReference type="InParanoid" id="A0A6P8YX33"/>
<dbReference type="AlphaFoldDB" id="A0A6P8YX33"/>
<dbReference type="GO" id="GO:0016758">
    <property type="term" value="F:hexosyltransferase activity"/>
    <property type="evidence" value="ECO:0007669"/>
    <property type="project" value="UniProtKB-ARBA"/>
</dbReference>
<evidence type="ECO:0000256" key="5">
    <source>
        <dbReference type="ARBA" id="ARBA00012658"/>
    </source>
</evidence>
<dbReference type="GO" id="GO:0016241">
    <property type="term" value="P:regulation of macroautophagy"/>
    <property type="evidence" value="ECO:0007669"/>
    <property type="project" value="UniProtKB-ARBA"/>
</dbReference>
<dbReference type="PRINTS" id="PR00843">
    <property type="entry name" value="GLHYDRLASE30"/>
</dbReference>
<dbReference type="Pfam" id="PF17189">
    <property type="entry name" value="Glyco_hydro_30C"/>
    <property type="match status" value="1"/>
</dbReference>
<comment type="similarity">
    <text evidence="4 12">Belongs to the glycosyl hydrolase 30 family.</text>
</comment>
<keyword evidence="6 13" id="KW-0732">Signal</keyword>
<dbReference type="GO" id="GO:0005102">
    <property type="term" value="F:signaling receptor binding"/>
    <property type="evidence" value="ECO:0007669"/>
    <property type="project" value="UniProtKB-ARBA"/>
</dbReference>
<keyword evidence="12" id="KW-0326">Glycosidase</keyword>
<dbReference type="InterPro" id="IPR033453">
    <property type="entry name" value="Glyco_hydro_30_TIM-barrel"/>
</dbReference>
<evidence type="ECO:0000313" key="16">
    <source>
        <dbReference type="Proteomes" id="UP000515158"/>
    </source>
</evidence>
<dbReference type="SUPFAM" id="SSF51445">
    <property type="entry name" value="(Trans)glycosidases"/>
    <property type="match status" value="1"/>
</dbReference>
<feature type="signal peptide" evidence="13">
    <location>
        <begin position="1"/>
        <end position="23"/>
    </location>
</feature>
<dbReference type="GO" id="GO:0051246">
    <property type="term" value="P:regulation of protein metabolic process"/>
    <property type="evidence" value="ECO:0007669"/>
    <property type="project" value="UniProtKB-ARBA"/>
</dbReference>
<keyword evidence="8 12" id="KW-0746">Sphingolipid metabolism</keyword>
<dbReference type="Gene3D" id="3.20.20.80">
    <property type="entry name" value="Glycosidases"/>
    <property type="match status" value="1"/>
</dbReference>
<comment type="pathway">
    <text evidence="2">Lipid metabolism; sphingolipid metabolism.</text>
</comment>
<dbReference type="Pfam" id="PF02055">
    <property type="entry name" value="Glyco_hydro_30"/>
    <property type="match status" value="1"/>
</dbReference>
<keyword evidence="16" id="KW-1185">Reference proteome</keyword>
<dbReference type="Proteomes" id="UP000515158">
    <property type="component" value="Unplaced"/>
</dbReference>
<dbReference type="GO" id="GO:0030163">
    <property type="term" value="P:protein catabolic process"/>
    <property type="evidence" value="ECO:0007669"/>
    <property type="project" value="UniProtKB-ARBA"/>
</dbReference>
<dbReference type="FunFam" id="3.20.20.80:FF:000030">
    <property type="entry name" value="Lysosomal acid glucosylceramidase"/>
    <property type="match status" value="1"/>
</dbReference>
<dbReference type="InterPro" id="IPR001139">
    <property type="entry name" value="Glyco_hydro_30"/>
</dbReference>
<dbReference type="RefSeq" id="XP_034242145.1">
    <property type="nucleotide sequence ID" value="XM_034386254.1"/>
</dbReference>
<sequence>MLLPLGLLLSLAALAALPPEAAARGRGWGSLQPQPQPLGHVRPCEPRDYGQGSVVCVCNATYCDDVPRPRPSPPGVAVMYASNKDGLRFERSELAFDAKGTTRGSNPAFTVTSNVRFQAIIGWGATVTDSTGINLKALSEDARRNLIESYFSEDGIEYNILRIPIGGTDCSTHKYTLHDAPEDAALGNFSLAFEDHEYKLPLLREAREAVPADRPLQLLASAWTAPPWMKTNNDYTGFGFLKTEHYQTWANYHLKFLDAYEAEGFHFWGLTTGNEPMNGVVGPLIRFNSMGWTPFQMRSWVGDYLGPTLRGPDRRASKHADVRILTLDDQRIDLPWWTDIVFSYKNASAYVDGIALHWYTNYFTPLLGLDMSHENHPDKFILGTEASSGFNNWDFRKVILGSWKRAEDYIVDILDDLNHWVTGWMEWSLVLDMEGGPSWSGNFVDTSILVDAENDEFVKQPTFYAIGHFSKFLAPGSVRVKVEPESSQGVRTVAFARQDGATVVIFFNSKDANKTVTVSDVFRGAMQIPLTPRSINTVLYW</sequence>
<comment type="catalytic activity">
    <reaction evidence="11">
        <text>an N-acyl-1-beta-D-glucosyl-15-methylhexadecasphing-4-enine + H2O = an N-acyl-15-methylhexadecasphing-4-enine + D-glucose</text>
        <dbReference type="Rhea" id="RHEA:34755"/>
        <dbReference type="ChEBI" id="CHEBI:4167"/>
        <dbReference type="ChEBI" id="CHEBI:15377"/>
        <dbReference type="ChEBI" id="CHEBI:70815"/>
        <dbReference type="ChEBI" id="CHEBI:70846"/>
    </reaction>
    <physiologicalReaction direction="left-to-right" evidence="11">
        <dbReference type="Rhea" id="RHEA:34756"/>
    </physiologicalReaction>
</comment>
<evidence type="ECO:0000256" key="13">
    <source>
        <dbReference type="SAM" id="SignalP"/>
    </source>
</evidence>
<feature type="domain" description="Glycosyl hydrolase family 30 TIM-barrel" evidence="14">
    <location>
        <begin position="121"/>
        <end position="473"/>
    </location>
</feature>
<dbReference type="GO" id="GO:0007040">
    <property type="term" value="P:lysosome organization"/>
    <property type="evidence" value="ECO:0007669"/>
    <property type="project" value="UniProtKB-ARBA"/>
</dbReference>
<dbReference type="GO" id="GO:0005774">
    <property type="term" value="C:vacuolar membrane"/>
    <property type="evidence" value="ECO:0007669"/>
    <property type="project" value="UniProtKB-ARBA"/>
</dbReference>
<evidence type="ECO:0000256" key="6">
    <source>
        <dbReference type="ARBA" id="ARBA00022729"/>
    </source>
</evidence>
<comment type="catalytic activity">
    <reaction evidence="1">
        <text>a beta-D-glucosyl-(1&lt;-&gt;1')-N-acylsphing-4-enine + H2O = an N-acylsphing-4-enine + D-glucose</text>
        <dbReference type="Rhea" id="RHEA:13269"/>
        <dbReference type="ChEBI" id="CHEBI:4167"/>
        <dbReference type="ChEBI" id="CHEBI:15377"/>
        <dbReference type="ChEBI" id="CHEBI:22801"/>
        <dbReference type="ChEBI" id="CHEBI:52639"/>
        <dbReference type="EC" id="3.2.1.45"/>
    </reaction>
    <physiologicalReaction direction="left-to-right" evidence="1">
        <dbReference type="Rhea" id="RHEA:13270"/>
    </physiologicalReaction>
</comment>
<reference evidence="17" key="1">
    <citation type="submission" date="2025-08" db="UniProtKB">
        <authorList>
            <consortium name="RefSeq"/>
        </authorList>
    </citation>
    <scope>IDENTIFICATION</scope>
    <source>
        <tissue evidence="17">Total insect</tissue>
    </source>
</reference>
<comment type="pathway">
    <text evidence="3">Sphingolipid metabolism.</text>
</comment>
<evidence type="ECO:0000256" key="7">
    <source>
        <dbReference type="ARBA" id="ARBA00022801"/>
    </source>
</evidence>
<evidence type="ECO:0000256" key="3">
    <source>
        <dbReference type="ARBA" id="ARBA00004991"/>
    </source>
</evidence>
<evidence type="ECO:0000256" key="12">
    <source>
        <dbReference type="RuleBase" id="RU361188"/>
    </source>
</evidence>
<evidence type="ECO:0000256" key="1">
    <source>
        <dbReference type="ARBA" id="ARBA00001013"/>
    </source>
</evidence>
<comment type="catalytic activity">
    <reaction evidence="10">
        <text>a beta-D-glucosylceramide + H2O = an N-acyl-sphingoid base + D-glucose</text>
        <dbReference type="Rhea" id="RHEA:81447"/>
        <dbReference type="ChEBI" id="CHEBI:4167"/>
        <dbReference type="ChEBI" id="CHEBI:15377"/>
        <dbReference type="ChEBI" id="CHEBI:83264"/>
        <dbReference type="ChEBI" id="CHEBI:83273"/>
    </reaction>
    <physiologicalReaction direction="left-to-right" evidence="10">
        <dbReference type="Rhea" id="RHEA:81448"/>
    </physiologicalReaction>
</comment>
<dbReference type="GO" id="GO:0006680">
    <property type="term" value="P:glucosylceramide catabolic process"/>
    <property type="evidence" value="ECO:0007669"/>
    <property type="project" value="TreeGrafter"/>
</dbReference>
<dbReference type="OrthoDB" id="2160638at2759"/>
<keyword evidence="9 12" id="KW-0443">Lipid metabolism</keyword>
<evidence type="ECO:0000259" key="14">
    <source>
        <dbReference type="Pfam" id="PF02055"/>
    </source>
</evidence>
<dbReference type="EC" id="3.2.1.45" evidence="5 12"/>
<evidence type="ECO:0000256" key="2">
    <source>
        <dbReference type="ARBA" id="ARBA00004760"/>
    </source>
</evidence>
<dbReference type="GO" id="GO:0042391">
    <property type="term" value="P:regulation of membrane potential"/>
    <property type="evidence" value="ECO:0007669"/>
    <property type="project" value="UniProtKB-ARBA"/>
</dbReference>
<proteinExistence type="inferred from homology"/>
<dbReference type="GO" id="GO:0010605">
    <property type="term" value="P:negative regulation of macromolecule metabolic process"/>
    <property type="evidence" value="ECO:0007669"/>
    <property type="project" value="UniProtKB-ARBA"/>
</dbReference>
<feature type="chain" id="PRO_5028400341" description="Glucosylceramidase" evidence="13">
    <location>
        <begin position="24"/>
        <end position="541"/>
    </location>
</feature>
<dbReference type="PANTHER" id="PTHR11069">
    <property type="entry name" value="GLUCOSYLCERAMIDASE"/>
    <property type="match status" value="1"/>
</dbReference>
<dbReference type="GO" id="GO:0005764">
    <property type="term" value="C:lysosome"/>
    <property type="evidence" value="ECO:0007669"/>
    <property type="project" value="UniProtKB-ARBA"/>
</dbReference>
<evidence type="ECO:0000259" key="15">
    <source>
        <dbReference type="Pfam" id="PF17189"/>
    </source>
</evidence>
<dbReference type="KEGG" id="tpal:117645811"/>
<dbReference type="InterPro" id="IPR033452">
    <property type="entry name" value="GH30_C"/>
</dbReference>
<dbReference type="GeneID" id="117645811"/>